<protein>
    <submittedName>
        <fullName evidence="3">Glycosyltransferase family 1 protein</fullName>
    </submittedName>
</protein>
<dbReference type="Pfam" id="PF00534">
    <property type="entry name" value="Glycos_transf_1"/>
    <property type="match status" value="1"/>
</dbReference>
<evidence type="ECO:0000259" key="2">
    <source>
        <dbReference type="Pfam" id="PF09314"/>
    </source>
</evidence>
<feature type="domain" description="DUF1972" evidence="2">
    <location>
        <begin position="3"/>
        <end position="177"/>
    </location>
</feature>
<name>A0A410H4B5_9GAMM</name>
<dbReference type="InterPro" id="IPR001296">
    <property type="entry name" value="Glyco_trans_1"/>
</dbReference>
<dbReference type="Pfam" id="PF09314">
    <property type="entry name" value="DUF1972"/>
    <property type="match status" value="1"/>
</dbReference>
<dbReference type="EMBL" id="CP035033">
    <property type="protein sequence ID" value="QAB15778.1"/>
    <property type="molecule type" value="Genomic_DNA"/>
</dbReference>
<dbReference type="Gene3D" id="3.40.50.2000">
    <property type="entry name" value="Glycogen Phosphorylase B"/>
    <property type="match status" value="2"/>
</dbReference>
<dbReference type="SUPFAM" id="SSF53756">
    <property type="entry name" value="UDP-Glycosyltransferase/glycogen phosphorylase"/>
    <property type="match status" value="1"/>
</dbReference>
<reference evidence="3 4" key="1">
    <citation type="journal article" date="2018" name="Environ. Microbiol.">
        <title>Genomes of ubiquitous marine and hypersaline Hydrogenovibrio, Thiomicrorhabdus and Thiomicrospira spp. encode a diversity of mechanisms to sustain chemolithoautotrophy in heterogeneous environments.</title>
        <authorList>
            <person name="Scott K.M."/>
            <person name="Williams J."/>
            <person name="Porter C.M.B."/>
            <person name="Russel S."/>
            <person name="Harmer T.L."/>
            <person name="Paul J.H."/>
            <person name="Antonen K.M."/>
            <person name="Bridges M.K."/>
            <person name="Camper G.J."/>
            <person name="Campla C.K."/>
            <person name="Casella L.G."/>
            <person name="Chase E."/>
            <person name="Conrad J.W."/>
            <person name="Cruz M.C."/>
            <person name="Dunlap D.S."/>
            <person name="Duran L."/>
            <person name="Fahsbender E.M."/>
            <person name="Goldsmith D.B."/>
            <person name="Keeley R.F."/>
            <person name="Kondoff M.R."/>
            <person name="Kussy B.I."/>
            <person name="Lane M.K."/>
            <person name="Lawler S."/>
            <person name="Leigh B.A."/>
            <person name="Lewis C."/>
            <person name="Lostal L.M."/>
            <person name="Marking D."/>
            <person name="Mancera P.A."/>
            <person name="McClenthan E.C."/>
            <person name="McIntyre E.A."/>
            <person name="Mine J.A."/>
            <person name="Modi S."/>
            <person name="Moore B.D."/>
            <person name="Morgan W.A."/>
            <person name="Nelson K.M."/>
            <person name="Nguyen K.N."/>
            <person name="Ogburn N."/>
            <person name="Parrino D.G."/>
            <person name="Pedapudi A.D."/>
            <person name="Pelham R.P."/>
            <person name="Preece A.M."/>
            <person name="Rampersad E.A."/>
            <person name="Richardson J.C."/>
            <person name="Rodgers C.M."/>
            <person name="Schaffer B.L."/>
            <person name="Sheridan N.E."/>
            <person name="Solone M.R."/>
            <person name="Staley Z.R."/>
            <person name="Tabuchi M."/>
            <person name="Waide R.J."/>
            <person name="Wanjugi P.W."/>
            <person name="Young S."/>
            <person name="Clum A."/>
            <person name="Daum C."/>
            <person name="Huntemann M."/>
            <person name="Ivanova N."/>
            <person name="Kyrpides N."/>
            <person name="Mikhailova N."/>
            <person name="Palaniappan K."/>
            <person name="Pillay M."/>
            <person name="Reddy T.B.K."/>
            <person name="Shapiro N."/>
            <person name="Stamatis D."/>
            <person name="Varghese N."/>
            <person name="Woyke T."/>
            <person name="Boden R."/>
            <person name="Freyermuth S.K."/>
            <person name="Kerfeld C.A."/>
        </authorList>
    </citation>
    <scope>NUCLEOTIDE SEQUENCE [LARGE SCALE GENOMIC DNA]</scope>
    <source>
        <strain evidence="3 4">JR-2</strain>
    </source>
</reference>
<keyword evidence="4" id="KW-1185">Reference proteome</keyword>
<organism evidence="3 4">
    <name type="scientific">Hydrogenovibrio thermophilus</name>
    <dbReference type="NCBI Taxonomy" id="265883"/>
    <lineage>
        <taxon>Bacteria</taxon>
        <taxon>Pseudomonadati</taxon>
        <taxon>Pseudomonadota</taxon>
        <taxon>Gammaproteobacteria</taxon>
        <taxon>Thiotrichales</taxon>
        <taxon>Piscirickettsiaceae</taxon>
        <taxon>Hydrogenovibrio</taxon>
    </lineage>
</organism>
<dbReference type="RefSeq" id="WP_128385142.1">
    <property type="nucleotide sequence ID" value="NZ_CP035033.1"/>
</dbReference>
<dbReference type="KEGG" id="htr:EPV75_08900"/>
<evidence type="ECO:0000313" key="3">
    <source>
        <dbReference type="EMBL" id="QAB15778.1"/>
    </source>
</evidence>
<evidence type="ECO:0000313" key="4">
    <source>
        <dbReference type="Proteomes" id="UP000285478"/>
    </source>
</evidence>
<keyword evidence="3" id="KW-0808">Transferase</keyword>
<accession>A0A410H4B5</accession>
<dbReference type="Proteomes" id="UP000285478">
    <property type="component" value="Chromosome"/>
</dbReference>
<dbReference type="PANTHER" id="PTHR12526">
    <property type="entry name" value="GLYCOSYLTRANSFERASE"/>
    <property type="match status" value="1"/>
</dbReference>
<feature type="domain" description="Glycosyl transferase family 1" evidence="1">
    <location>
        <begin position="195"/>
        <end position="344"/>
    </location>
</feature>
<sequence>MNKTLLILGTRGVPASHGGFETFAENLAVYLVKQGWDVTVYCQESYENFGEVTESEWEGVRRIHIPVKGSGAKATVVFDYLSVRNALNQPGLVLTLGYNTALFNLWFRLKGKKNLINMDGIEWKRDKWAWYERVWLYFNERMGCLVGNHLIADHPEIKNHLKTRVSDEKITMIPYGARAVLTADESCLSPYGIQSKRYALLIARPEPENSILEVVQAFSAKKRNHYLVVLGRYEASNEYHSKVLAVASDEVKFIGAVYEHSTLDALRFFASLYIHGHTVGGTNPSLIEALGASQPVLAHDNQFNRWVAGGKSEYFNSVEECSAALDSLLNDGAKLSEMSDDSQKRFNELFTWKTVLKQYEDLLVRYIEKD</sequence>
<dbReference type="AlphaFoldDB" id="A0A410H4B5"/>
<dbReference type="InterPro" id="IPR015393">
    <property type="entry name" value="DUF1972"/>
</dbReference>
<evidence type="ECO:0000259" key="1">
    <source>
        <dbReference type="Pfam" id="PF00534"/>
    </source>
</evidence>
<dbReference type="GO" id="GO:0016757">
    <property type="term" value="F:glycosyltransferase activity"/>
    <property type="evidence" value="ECO:0007669"/>
    <property type="project" value="InterPro"/>
</dbReference>
<proteinExistence type="predicted"/>
<gene>
    <name evidence="3" type="ORF">EPV75_08900</name>
</gene>
<dbReference type="GO" id="GO:1901135">
    <property type="term" value="P:carbohydrate derivative metabolic process"/>
    <property type="evidence" value="ECO:0007669"/>
    <property type="project" value="UniProtKB-ARBA"/>
</dbReference>